<reference evidence="1" key="2">
    <citation type="submission" date="2021-01" db="UniProtKB">
        <authorList>
            <consortium name="EnsemblPlants"/>
        </authorList>
    </citation>
    <scope>IDENTIFICATION</scope>
</reference>
<dbReference type="EnsemblPlants" id="QL05p066754:mrna">
    <property type="protein sequence ID" value="QL05p066754:mrna:CDS:1"/>
    <property type="gene ID" value="QL05p066754"/>
</dbReference>
<dbReference type="InParanoid" id="A0A7N2LTJ2"/>
<dbReference type="Proteomes" id="UP000594261">
    <property type="component" value="Chromosome 5"/>
</dbReference>
<dbReference type="AlphaFoldDB" id="A0A7N2LTJ2"/>
<proteinExistence type="predicted"/>
<keyword evidence="2" id="KW-1185">Reference proteome</keyword>
<name>A0A7N2LTJ2_QUELO</name>
<accession>A0A7N2LTJ2</accession>
<organism evidence="1 2">
    <name type="scientific">Quercus lobata</name>
    <name type="common">Valley oak</name>
    <dbReference type="NCBI Taxonomy" id="97700"/>
    <lineage>
        <taxon>Eukaryota</taxon>
        <taxon>Viridiplantae</taxon>
        <taxon>Streptophyta</taxon>
        <taxon>Embryophyta</taxon>
        <taxon>Tracheophyta</taxon>
        <taxon>Spermatophyta</taxon>
        <taxon>Magnoliopsida</taxon>
        <taxon>eudicotyledons</taxon>
        <taxon>Gunneridae</taxon>
        <taxon>Pentapetalae</taxon>
        <taxon>rosids</taxon>
        <taxon>fabids</taxon>
        <taxon>Fagales</taxon>
        <taxon>Fagaceae</taxon>
        <taxon>Quercus</taxon>
    </lineage>
</organism>
<evidence type="ECO:0000313" key="1">
    <source>
        <dbReference type="EnsemblPlants" id="QL05p066754:mrna:CDS:1"/>
    </source>
</evidence>
<sequence>MWLSVSRCGEVVEATWSSCASMDSDKAIIGKIEKCGKDLSWWNKNIFGNVRRELSKKRKMLIEEEAATINESKNYNLRSIYC</sequence>
<protein>
    <submittedName>
        <fullName evidence="1">Uncharacterized protein</fullName>
    </submittedName>
</protein>
<dbReference type="Gramene" id="QL05p066754:mrna">
    <property type="protein sequence ID" value="QL05p066754:mrna:CDS:1"/>
    <property type="gene ID" value="QL05p066754"/>
</dbReference>
<dbReference type="EMBL" id="LRBV02000005">
    <property type="status" value="NOT_ANNOTATED_CDS"/>
    <property type="molecule type" value="Genomic_DNA"/>
</dbReference>
<evidence type="ECO:0000313" key="2">
    <source>
        <dbReference type="Proteomes" id="UP000594261"/>
    </source>
</evidence>
<reference evidence="1 2" key="1">
    <citation type="journal article" date="2016" name="G3 (Bethesda)">
        <title>First Draft Assembly and Annotation of the Genome of a California Endemic Oak Quercus lobata Nee (Fagaceae).</title>
        <authorList>
            <person name="Sork V.L."/>
            <person name="Fitz-Gibbon S.T."/>
            <person name="Puiu D."/>
            <person name="Crepeau M."/>
            <person name="Gugger P.F."/>
            <person name="Sherman R."/>
            <person name="Stevens K."/>
            <person name="Langley C.H."/>
            <person name="Pellegrini M."/>
            <person name="Salzberg S.L."/>
        </authorList>
    </citation>
    <scope>NUCLEOTIDE SEQUENCE [LARGE SCALE GENOMIC DNA]</scope>
    <source>
        <strain evidence="1 2">cv. SW786</strain>
    </source>
</reference>